<dbReference type="AlphaFoldDB" id="A0A8S0RS26"/>
<proteinExistence type="predicted"/>
<evidence type="ECO:0000313" key="2">
    <source>
        <dbReference type="EMBL" id="CAA2981960.1"/>
    </source>
</evidence>
<evidence type="ECO:0000256" key="1">
    <source>
        <dbReference type="SAM" id="MobiDB-lite"/>
    </source>
</evidence>
<accession>A0A8S0RS26</accession>
<dbReference type="EMBL" id="CACTIH010003684">
    <property type="protein sequence ID" value="CAA2981960.1"/>
    <property type="molecule type" value="Genomic_DNA"/>
</dbReference>
<protein>
    <submittedName>
        <fullName evidence="2">Uncharacterized protein</fullName>
    </submittedName>
</protein>
<keyword evidence="3" id="KW-1185">Reference proteome</keyword>
<reference evidence="2 3" key="1">
    <citation type="submission" date="2019-12" db="EMBL/GenBank/DDBJ databases">
        <authorList>
            <person name="Alioto T."/>
            <person name="Alioto T."/>
            <person name="Gomez Garrido J."/>
        </authorList>
    </citation>
    <scope>NUCLEOTIDE SEQUENCE [LARGE SCALE GENOMIC DNA]</scope>
</reference>
<dbReference type="Proteomes" id="UP000594638">
    <property type="component" value="Unassembled WGS sequence"/>
</dbReference>
<gene>
    <name evidence="2" type="ORF">OLEA9_A080657</name>
</gene>
<name>A0A8S0RS26_OLEEU</name>
<sequence>MSVQRRERSKPRKDRASECGVRGARGDRKRGASEERLEGRDRGKNCFSGEKAQGAIATAEESGQQLWGPRSRLRSKARGQRGALGGAG</sequence>
<dbReference type="Gramene" id="OE9A080657T1">
    <property type="protein sequence ID" value="OE9A080657C1"/>
    <property type="gene ID" value="OE9A080657"/>
</dbReference>
<organism evidence="2 3">
    <name type="scientific">Olea europaea subsp. europaea</name>
    <dbReference type="NCBI Taxonomy" id="158383"/>
    <lineage>
        <taxon>Eukaryota</taxon>
        <taxon>Viridiplantae</taxon>
        <taxon>Streptophyta</taxon>
        <taxon>Embryophyta</taxon>
        <taxon>Tracheophyta</taxon>
        <taxon>Spermatophyta</taxon>
        <taxon>Magnoliopsida</taxon>
        <taxon>eudicotyledons</taxon>
        <taxon>Gunneridae</taxon>
        <taxon>Pentapetalae</taxon>
        <taxon>asterids</taxon>
        <taxon>lamiids</taxon>
        <taxon>Lamiales</taxon>
        <taxon>Oleaceae</taxon>
        <taxon>Oleeae</taxon>
        <taxon>Olea</taxon>
    </lineage>
</organism>
<feature type="compositionally biased region" description="Basic and acidic residues" evidence="1">
    <location>
        <begin position="24"/>
        <end position="44"/>
    </location>
</feature>
<evidence type="ECO:0000313" key="3">
    <source>
        <dbReference type="Proteomes" id="UP000594638"/>
    </source>
</evidence>
<feature type="region of interest" description="Disordered" evidence="1">
    <location>
        <begin position="1"/>
        <end position="88"/>
    </location>
</feature>
<comment type="caution">
    <text evidence="2">The sequence shown here is derived from an EMBL/GenBank/DDBJ whole genome shotgun (WGS) entry which is preliminary data.</text>
</comment>